<reference evidence="3" key="3">
    <citation type="submission" date="2018-05" db="EMBL/GenBank/DDBJ databases">
        <title>OgluRS3 (Oryza glumaepatula Reference Sequence Version 3).</title>
        <authorList>
            <person name="Zhang J."/>
            <person name="Kudrna D."/>
            <person name="Lee S."/>
            <person name="Talag J."/>
            <person name="Welchert J."/>
            <person name="Wing R.A."/>
        </authorList>
    </citation>
    <scope>NUCLEOTIDE SEQUENCE [LARGE SCALE GENOMIC DNA]</scope>
</reference>
<sequence>MVASVAAAHAAAASAGGRRARREPASMHAGIRRSRSEPHLRCSRRGGAAGAALTTSRSIGVFPFQFGAAPLRTPPLPDGGGDGSRLLTVAGPDDEPDDAPGPEMPAARRRPDAHWLDRLLELRSRFHDPTKRHSSDNNGLIFQDDDDDDDVYHLDGDDGCGVNYEDDDEQVDDRWDRESFSKLLARAPLGEARLFAQLAFLCNMAYVIPEIKVEELKKYYGLRFVTSSLEKKAEAGEIRSKLDVDSTRPRAAPACEAAAATTSGPQPRRPIRSHLAYEVAASAASYVHARARGLLSFGGASGQQPRAEEGGHGRLYNSGVAAYVAASTVTAVVAAEDEARQEAARDLRSPLSSPCEWFVCDEADARTRCFVIQGSDSLASWKANLLFEPTMFEETGVLVHRGIYEAAKGIYEQLMPEIAAHLAAHGERARLRLTGHSLGGSLALLVSLMLVARGVVGPEALLPVVTFGAPSVFCGGHRVLDALGVGEGHVRSVAMHRDIVPRAFSCRYPGHAVALLKRLNGVLRNHPCLNNQVRSHDRRHRAASLYLSPLLWPPNARCVVCEQRMLYTPMGTTYILQPDGAASPPHPFLPEGAALFRLDPDGRAERPARHVVASALRAFLNSPHPLETLSDLSAYGSEGAILRDHESSNYFRALNALTRVPRRRKQPEIVWQLPGVERLQQYWWPGIAGTVFPAAAPVSVRNKELVSEA</sequence>
<reference evidence="3" key="2">
    <citation type="submission" date="2015-04" db="UniProtKB">
        <authorList>
            <consortium name="EnsemblPlants"/>
        </authorList>
    </citation>
    <scope>IDENTIFICATION</scope>
</reference>
<name>A0A0D9YBR9_9ORYZ</name>
<dbReference type="HOGENOM" id="CLU_016443_1_0_1"/>
<keyword evidence="4" id="KW-1185">Reference proteome</keyword>
<feature type="region of interest" description="Disordered" evidence="1">
    <location>
        <begin position="128"/>
        <end position="147"/>
    </location>
</feature>
<dbReference type="InterPro" id="IPR029058">
    <property type="entry name" value="AB_hydrolase_fold"/>
</dbReference>
<dbReference type="EnsemblPlants" id="OGLUM01G26650.1">
    <property type="protein sequence ID" value="OGLUM01G26650.1"/>
    <property type="gene ID" value="OGLUM01G26650"/>
</dbReference>
<dbReference type="SUPFAM" id="SSF53474">
    <property type="entry name" value="alpha/beta-Hydrolases"/>
    <property type="match status" value="1"/>
</dbReference>
<evidence type="ECO:0000313" key="3">
    <source>
        <dbReference type="EnsemblPlants" id="OGLUM01G26650.1"/>
    </source>
</evidence>
<dbReference type="Gramene" id="OGLUM01G26650.1">
    <property type="protein sequence ID" value="OGLUM01G26650.1"/>
    <property type="gene ID" value="OGLUM01G26650"/>
</dbReference>
<evidence type="ECO:0000256" key="1">
    <source>
        <dbReference type="SAM" id="MobiDB-lite"/>
    </source>
</evidence>
<dbReference type="Pfam" id="PF01764">
    <property type="entry name" value="Lipase_3"/>
    <property type="match status" value="1"/>
</dbReference>
<dbReference type="CDD" id="cd00519">
    <property type="entry name" value="Lipase_3"/>
    <property type="match status" value="1"/>
</dbReference>
<feature type="compositionally biased region" description="Low complexity" evidence="1">
    <location>
        <begin position="1"/>
        <end position="17"/>
    </location>
</feature>
<dbReference type="Proteomes" id="UP000026961">
    <property type="component" value="Chromosome 1"/>
</dbReference>
<organism evidence="3">
    <name type="scientific">Oryza glumipatula</name>
    <dbReference type="NCBI Taxonomy" id="40148"/>
    <lineage>
        <taxon>Eukaryota</taxon>
        <taxon>Viridiplantae</taxon>
        <taxon>Streptophyta</taxon>
        <taxon>Embryophyta</taxon>
        <taxon>Tracheophyta</taxon>
        <taxon>Spermatophyta</taxon>
        <taxon>Magnoliopsida</taxon>
        <taxon>Liliopsida</taxon>
        <taxon>Poales</taxon>
        <taxon>Poaceae</taxon>
        <taxon>BOP clade</taxon>
        <taxon>Oryzoideae</taxon>
        <taxon>Oryzeae</taxon>
        <taxon>Oryzinae</taxon>
        <taxon>Oryza</taxon>
    </lineage>
</organism>
<dbReference type="Gene3D" id="3.40.50.1820">
    <property type="entry name" value="alpha/beta hydrolase"/>
    <property type="match status" value="1"/>
</dbReference>
<dbReference type="STRING" id="40148.A0A0D9YBR9"/>
<feature type="domain" description="Fungal lipase-type" evidence="2">
    <location>
        <begin position="370"/>
        <end position="506"/>
    </location>
</feature>
<evidence type="ECO:0000313" key="4">
    <source>
        <dbReference type="Proteomes" id="UP000026961"/>
    </source>
</evidence>
<accession>A0A0D9YBR9</accession>
<dbReference type="eggNOG" id="ENOG502QSG6">
    <property type="taxonomic scope" value="Eukaryota"/>
</dbReference>
<proteinExistence type="predicted"/>
<evidence type="ECO:0000259" key="2">
    <source>
        <dbReference type="Pfam" id="PF01764"/>
    </source>
</evidence>
<reference evidence="3" key="1">
    <citation type="submission" date="2013-08" db="EMBL/GenBank/DDBJ databases">
        <title>Oryza genome evolution.</title>
        <authorList>
            <person name="Wing R.A."/>
            <person name="Panaud O."/>
            <person name="Oliveira A.C."/>
        </authorList>
    </citation>
    <scope>NUCLEOTIDE SEQUENCE</scope>
</reference>
<dbReference type="AlphaFoldDB" id="A0A0D9YBR9"/>
<protein>
    <recommendedName>
        <fullName evidence="2">Fungal lipase-type domain-containing protein</fullName>
    </recommendedName>
</protein>
<dbReference type="PANTHER" id="PTHR46483:SF1">
    <property type="entry name" value="PHOSPHOLIPASE A1 PLIP1, CHLOROPLASTIC"/>
    <property type="match status" value="1"/>
</dbReference>
<feature type="region of interest" description="Disordered" evidence="1">
    <location>
        <begin position="72"/>
        <end position="112"/>
    </location>
</feature>
<dbReference type="GO" id="GO:0009534">
    <property type="term" value="C:chloroplast thylakoid"/>
    <property type="evidence" value="ECO:0007669"/>
    <property type="project" value="EnsemblPlants"/>
</dbReference>
<feature type="region of interest" description="Disordered" evidence="1">
    <location>
        <begin position="1"/>
        <end position="48"/>
    </location>
</feature>
<dbReference type="InterPro" id="IPR043367">
    <property type="entry name" value="PLIP1/2/3"/>
</dbReference>
<dbReference type="PANTHER" id="PTHR46483">
    <property type="entry name" value="PHOSPHOLIPASE A1 PLIP2, CHLOROPLASTIC"/>
    <property type="match status" value="1"/>
</dbReference>
<dbReference type="InterPro" id="IPR002921">
    <property type="entry name" value="Fungal_lipase-type"/>
</dbReference>
<dbReference type="GO" id="GO:0008970">
    <property type="term" value="F:phospholipase A1 activity"/>
    <property type="evidence" value="ECO:0007669"/>
    <property type="project" value="EnsemblPlants"/>
</dbReference>
<dbReference type="GO" id="GO:0015908">
    <property type="term" value="P:fatty acid transport"/>
    <property type="evidence" value="ECO:0007669"/>
    <property type="project" value="EnsemblPlants"/>
</dbReference>
<dbReference type="GO" id="GO:0019432">
    <property type="term" value="P:triglyceride biosynthetic process"/>
    <property type="evidence" value="ECO:0007669"/>
    <property type="project" value="EnsemblPlants"/>
</dbReference>